<feature type="compositionally biased region" description="Low complexity" evidence="1">
    <location>
        <begin position="840"/>
        <end position="850"/>
    </location>
</feature>
<feature type="compositionally biased region" description="Pro residues" evidence="1">
    <location>
        <begin position="1185"/>
        <end position="1197"/>
    </location>
</feature>
<feature type="compositionally biased region" description="Low complexity" evidence="1">
    <location>
        <begin position="1156"/>
        <end position="1173"/>
    </location>
</feature>
<feature type="compositionally biased region" description="Low complexity" evidence="1">
    <location>
        <begin position="858"/>
        <end position="867"/>
    </location>
</feature>
<feature type="transmembrane region" description="Helical" evidence="2">
    <location>
        <begin position="150"/>
        <end position="173"/>
    </location>
</feature>
<keyword evidence="2" id="KW-0472">Membrane</keyword>
<dbReference type="EMBL" id="JAVDYB010000001">
    <property type="protein sequence ID" value="MDR7279430.1"/>
    <property type="molecule type" value="Genomic_DNA"/>
</dbReference>
<feature type="compositionally biased region" description="Basic and acidic residues" evidence="1">
    <location>
        <begin position="1543"/>
        <end position="1552"/>
    </location>
</feature>
<feature type="transmembrane region" description="Helical" evidence="2">
    <location>
        <begin position="120"/>
        <end position="143"/>
    </location>
</feature>
<feature type="compositionally biased region" description="Low complexity" evidence="1">
    <location>
        <begin position="1198"/>
        <end position="1208"/>
    </location>
</feature>
<reference evidence="3" key="1">
    <citation type="submission" date="2023-07" db="EMBL/GenBank/DDBJ databases">
        <title>Sequencing the genomes of 1000 actinobacteria strains.</title>
        <authorList>
            <person name="Klenk H.-P."/>
        </authorList>
    </citation>
    <scope>NUCLEOTIDE SEQUENCE</scope>
    <source>
        <strain evidence="3">DSM 44707</strain>
    </source>
</reference>
<feature type="compositionally biased region" description="Basic and acidic residues" evidence="1">
    <location>
        <begin position="525"/>
        <end position="546"/>
    </location>
</feature>
<evidence type="ECO:0000313" key="4">
    <source>
        <dbReference type="Proteomes" id="UP001183643"/>
    </source>
</evidence>
<feature type="compositionally biased region" description="Low complexity" evidence="1">
    <location>
        <begin position="1015"/>
        <end position="1026"/>
    </location>
</feature>
<gene>
    <name evidence="3" type="ORF">J2S41_006208</name>
</gene>
<keyword evidence="2" id="KW-0812">Transmembrane</keyword>
<feature type="transmembrane region" description="Helical" evidence="2">
    <location>
        <begin position="52"/>
        <end position="74"/>
    </location>
</feature>
<keyword evidence="4" id="KW-1185">Reference proteome</keyword>
<feature type="compositionally biased region" description="Basic and acidic residues" evidence="1">
    <location>
        <begin position="386"/>
        <end position="409"/>
    </location>
</feature>
<proteinExistence type="predicted"/>
<feature type="compositionally biased region" description="Basic and acidic residues" evidence="1">
    <location>
        <begin position="1494"/>
        <end position="1510"/>
    </location>
</feature>
<feature type="compositionally biased region" description="Low complexity" evidence="1">
    <location>
        <begin position="695"/>
        <end position="744"/>
    </location>
</feature>
<protein>
    <submittedName>
        <fullName evidence="3">Uncharacterized protein</fullName>
    </submittedName>
</protein>
<feature type="compositionally biased region" description="Low complexity" evidence="1">
    <location>
        <begin position="752"/>
        <end position="764"/>
    </location>
</feature>
<feature type="compositionally biased region" description="Low complexity" evidence="1">
    <location>
        <begin position="1515"/>
        <end position="1542"/>
    </location>
</feature>
<evidence type="ECO:0000256" key="2">
    <source>
        <dbReference type="SAM" id="Phobius"/>
    </source>
</evidence>
<feature type="compositionally biased region" description="Basic and acidic residues" evidence="1">
    <location>
        <begin position="988"/>
        <end position="1014"/>
    </location>
</feature>
<feature type="compositionally biased region" description="Low complexity" evidence="1">
    <location>
        <begin position="1429"/>
        <end position="1447"/>
    </location>
</feature>
<feature type="compositionally biased region" description="Low complexity" evidence="1">
    <location>
        <begin position="806"/>
        <end position="817"/>
    </location>
</feature>
<feature type="region of interest" description="Disordered" evidence="1">
    <location>
        <begin position="891"/>
        <end position="1026"/>
    </location>
</feature>
<accession>A0AAE3YVR6</accession>
<dbReference type="RefSeq" id="WP_310372988.1">
    <property type="nucleotide sequence ID" value="NZ_JAVDYB010000001.1"/>
</dbReference>
<sequence>MAIRTWGRVLLTSLGVSLLVGAGQLGIAFGFGVLRFGRAFSDGIENQWYAQLTWIAWFAIVAAVTGALVADRAARRLGHDGGPPALAGLALCSSLGAAGVALITMPAARTAQLTDGTDPAGAVAVAALIGAAAGLPLAALVLWQRAYAWAVGSLVAAAWLLGAGSAVASFGTGTDLPAVRLGVLDPAAFSTGVVQRLAVVVMPSLALVAGATIGAIARRRDRHTAIVATSGLLAPAPLAIAYLAAGPGGATDAYQAAPFWGSLVALAAGMLGSLLAVIAHHTATQNPNHTPPPVRGELTAAPAAPPGSPSPGDADSDGPDTAGKPDTAGREAPAVTPDEILGPVPGTRDTAGTSADPLDPGTPISSIGSIGTDKPVSTGKPATSGDPDHAETKDDDPLSRESHNSRDSEPITLISPTLDDVLSPKERETQEEGGSDMFTPETNSGDPQRHPSPWDDADPGQEPDGLDDASAWAEAASHRPSGRSGLADIEEPPPALGALREPTGAFRQANWSAAFGANQPWELDQAEREPTPFELAERARRAEADRALAAGSARPGDDEAQASPSAWDRTPAEPRESRPERDDADRDDGPAEAGRTITMDFGAPADQDSEGGGLDTRLGPSGLRAEFAAGIRAGSEHTTDLPGAPAILPPPAPGPPPPLPPAANRPAPAPETPAANAPTSGAPISGAPVSATPVSSAPISGAPDSSAPISGGPISSPAAPGMPASSTPASSTPTSGTPISSPAAPGTPIPSTPTSGGPISSPAAPGTPIPSAPTSGAPVSTVPGAQVFGVQIPDTQISGAPAPDAPTSGTPVSGSPVPGVPVPGRPVPSSDAPAAGDWMPAGQARGGPADAAPPAPPAAAAAPSYPADTTPTGDAGAVFVPEPARAVPMIEPEFRVIPPDPPADDSPTVASPVRSAPDAPADRGLGERLAEVRTGEPGDFFAPHQQPGPPQAVAAQGDVWSGTGEPERRADQPSGPGTSGPGDGWAARPEEHGREESRSPRPEQGREEAGRPEATEGAAATPAYPARVFPRIFEPVEPPAEMPSLFESTKPATPAPSLFEPVRQRLTEPPAEQPTPRPADGRQTSGPSGAETVPPRPGDGARADSGTPWPADTAGGPASAALPAATPPREPSSLPRFAVSRPENSSVAGSFPERFASGPAAGDAAPRPDARPSNTTAGTADQGTPVPPRFPASPPSPAATDPAGSAAPWTGGDTAQPHAPGPAAPWTAATGGDTAQSHPADPAAPWTAATGGDTAQPHAADPAAPWTAATGGDTAQPHAADPAAPWTAATGGDTAQPHAPGPAAPWTAATGGGTAQSHPAGDSEDRAQAAPWTSGSPGAGTAEQPAAGDPSRWETTGQQPVPPGAFGGEAPWETGPGLARQPAPARPVEAFEGDGPAPWEAGAGQTPRFLAGADDGSMQPHFPAPWPADPTTAGPAAGPAPSHFPASTADGFPAPGADVSRAAGAARRDDPIGAPSSGNTGTEPVHEGVVLPPREVRQEPRQEPRQESRPARSPWAAGDSWAADDAWSVTDDWTPTAPAAGARPDRPARDDGWSAPEEPASTWSARPSEPWNADPPYPAGATPQPPPPAPAPEAPAEPDPEPQAAKPEKRRRGLFRRRNQPAQPPAAEAVPLRDEEYVDWVSGLGDRSSE</sequence>
<organism evidence="3 4">
    <name type="scientific">Catenuloplanes atrovinosus</name>
    <dbReference type="NCBI Taxonomy" id="137266"/>
    <lineage>
        <taxon>Bacteria</taxon>
        <taxon>Bacillati</taxon>
        <taxon>Actinomycetota</taxon>
        <taxon>Actinomycetes</taxon>
        <taxon>Micromonosporales</taxon>
        <taxon>Micromonosporaceae</taxon>
        <taxon>Catenuloplanes</taxon>
    </lineage>
</organism>
<feature type="compositionally biased region" description="Pro residues" evidence="1">
    <location>
        <begin position="1573"/>
        <end position="1597"/>
    </location>
</feature>
<feature type="transmembrane region" description="Helical" evidence="2">
    <location>
        <begin position="193"/>
        <end position="217"/>
    </location>
</feature>
<feature type="region of interest" description="Disordered" evidence="1">
    <location>
        <begin position="1038"/>
        <end position="1650"/>
    </location>
</feature>
<comment type="caution">
    <text evidence="3">The sequence shown here is derived from an EMBL/GenBank/DDBJ whole genome shotgun (WGS) entry which is preliminary data.</text>
</comment>
<feature type="compositionally biased region" description="Low complexity" evidence="1">
    <location>
        <begin position="1113"/>
        <end position="1124"/>
    </location>
</feature>
<feature type="compositionally biased region" description="Basic and acidic residues" evidence="1">
    <location>
        <begin position="570"/>
        <end position="589"/>
    </location>
</feature>
<feature type="compositionally biased region" description="Basic residues" evidence="1">
    <location>
        <begin position="1608"/>
        <end position="1619"/>
    </location>
</feature>
<evidence type="ECO:0000313" key="3">
    <source>
        <dbReference type="EMBL" id="MDR7279430.1"/>
    </source>
</evidence>
<feature type="compositionally biased region" description="Pro residues" evidence="1">
    <location>
        <begin position="647"/>
        <end position="671"/>
    </location>
</feature>
<evidence type="ECO:0000256" key="1">
    <source>
        <dbReference type="SAM" id="MobiDB-lite"/>
    </source>
</evidence>
<dbReference type="Proteomes" id="UP001183643">
    <property type="component" value="Unassembled WGS sequence"/>
</dbReference>
<feature type="compositionally biased region" description="Acidic residues" evidence="1">
    <location>
        <begin position="455"/>
        <end position="467"/>
    </location>
</feature>
<feature type="transmembrane region" description="Helical" evidence="2">
    <location>
        <begin position="86"/>
        <end position="108"/>
    </location>
</feature>
<feature type="region of interest" description="Disordered" evidence="1">
    <location>
        <begin position="285"/>
        <end position="878"/>
    </location>
</feature>
<feature type="compositionally biased region" description="Basic and acidic residues" evidence="1">
    <location>
        <begin position="920"/>
        <end position="936"/>
    </location>
</feature>
<feature type="transmembrane region" description="Helical" evidence="2">
    <location>
        <begin position="224"/>
        <end position="245"/>
    </location>
</feature>
<keyword evidence="2" id="KW-1133">Transmembrane helix</keyword>
<name>A0AAE3YVR6_9ACTN</name>
<feature type="compositionally biased region" description="Low complexity" evidence="1">
    <location>
        <begin position="1224"/>
        <end position="1295"/>
    </location>
</feature>